<evidence type="ECO:0000313" key="10">
    <source>
        <dbReference type="Proteomes" id="UP000887566"/>
    </source>
</evidence>
<dbReference type="PANTHER" id="PTHR13923">
    <property type="entry name" value="SEC31-RELATED PROTEIN"/>
    <property type="match status" value="1"/>
</dbReference>
<dbReference type="WBParaSite" id="PSAMB.scaffold3938size16341.g22975.t1">
    <property type="protein sequence ID" value="PSAMB.scaffold3938size16341.g22975.t1"/>
    <property type="gene ID" value="PSAMB.scaffold3938size16341.g22975"/>
</dbReference>
<dbReference type="SUPFAM" id="SSF50978">
    <property type="entry name" value="WD40 repeat-like"/>
    <property type="match status" value="1"/>
</dbReference>
<keyword evidence="6" id="KW-0256">Endoplasmic reticulum</keyword>
<reference evidence="11" key="1">
    <citation type="submission" date="2022-11" db="UniProtKB">
        <authorList>
            <consortium name="WormBaseParasite"/>
        </authorList>
    </citation>
    <scope>IDENTIFICATION</scope>
</reference>
<dbReference type="SMART" id="SM00320">
    <property type="entry name" value="WD40"/>
    <property type="match status" value="3"/>
</dbReference>
<dbReference type="GO" id="GO:0007029">
    <property type="term" value="P:endoplasmic reticulum organization"/>
    <property type="evidence" value="ECO:0007669"/>
    <property type="project" value="TreeGrafter"/>
</dbReference>
<dbReference type="PANTHER" id="PTHR13923:SF11">
    <property type="entry name" value="SECRETORY 31, ISOFORM D"/>
    <property type="match status" value="1"/>
</dbReference>
<dbReference type="GO" id="GO:0030127">
    <property type="term" value="C:COPII vesicle coat"/>
    <property type="evidence" value="ECO:0007669"/>
    <property type="project" value="TreeGrafter"/>
</dbReference>
<evidence type="ECO:0000256" key="4">
    <source>
        <dbReference type="ARBA" id="ARBA00022574"/>
    </source>
</evidence>
<name>A0A914WG24_9BILA</name>
<evidence type="ECO:0000256" key="7">
    <source>
        <dbReference type="ARBA" id="ARBA00022892"/>
    </source>
</evidence>
<dbReference type="InterPro" id="IPR015943">
    <property type="entry name" value="WD40/YVTN_repeat-like_dom_sf"/>
</dbReference>
<evidence type="ECO:0000313" key="11">
    <source>
        <dbReference type="WBParaSite" id="PSAMB.scaffold3938size16341.g22975.t1"/>
    </source>
</evidence>
<keyword evidence="8" id="KW-0653">Protein transport</keyword>
<dbReference type="GO" id="GO:0005198">
    <property type="term" value="F:structural molecule activity"/>
    <property type="evidence" value="ECO:0007669"/>
    <property type="project" value="TreeGrafter"/>
</dbReference>
<dbReference type="PROSITE" id="PS00678">
    <property type="entry name" value="WD_REPEATS_1"/>
    <property type="match status" value="1"/>
</dbReference>
<comment type="subcellular location">
    <subcellularLocation>
        <location evidence="1">Endoplasmic reticulum</location>
    </subcellularLocation>
</comment>
<keyword evidence="3" id="KW-0813">Transport</keyword>
<keyword evidence="4 9" id="KW-0853">WD repeat</keyword>
<accession>A0A914WG24</accession>
<dbReference type="Gene3D" id="2.130.10.10">
    <property type="entry name" value="YVTN repeat-like/Quinoprotein amine dehydrogenase"/>
    <property type="match status" value="1"/>
</dbReference>
<dbReference type="Proteomes" id="UP000887566">
    <property type="component" value="Unplaced"/>
</dbReference>
<keyword evidence="10" id="KW-1185">Reference proteome</keyword>
<proteinExistence type="inferred from homology"/>
<evidence type="ECO:0000256" key="8">
    <source>
        <dbReference type="ARBA" id="ARBA00022927"/>
    </source>
</evidence>
<feature type="repeat" description="WD" evidence="9">
    <location>
        <begin position="119"/>
        <end position="161"/>
    </location>
</feature>
<dbReference type="InterPro" id="IPR001680">
    <property type="entry name" value="WD40_rpt"/>
</dbReference>
<dbReference type="InterPro" id="IPR036322">
    <property type="entry name" value="WD40_repeat_dom_sf"/>
</dbReference>
<comment type="similarity">
    <text evidence="2">Belongs to the WD repeat SEC31 family.</text>
</comment>
<dbReference type="InterPro" id="IPR019775">
    <property type="entry name" value="WD40_repeat_CS"/>
</dbReference>
<protein>
    <submittedName>
        <fullName evidence="11">Uncharacterized protein</fullName>
    </submittedName>
</protein>
<sequence>MTRLKVLSRSATFAWSPKQLHSRSLAAGTTAQQFDASFSSAAVIDLCPLDDLTADGRLDLNPSVSANVEQRFHKIVWSSFGDAADQSNGLIIGGCDNGVISFYNPQLFGKDKSAKVHESRSHSGHVMALDVNPFQPKLICSGAANSELFIWDLHQPTQPMSPGPKQQPFDQVVSVQWNRKVEHILGTLNAEKALIWDLRKADGPILSMGDLGGRTQWRHLSWHPEEATSLCISSEDDNYPVVQKWDVRFATTPVQHMQFHQRGIVAMDWCPADPDLLVTGGKDHKLFLVNPNTGQFLAEIPYASRNWPHQVSWCDWNPNLIGCASLDGRVTIYSLVGGAESGNASSQQASPAVVPKLADSFPGADFSTFNQTAVAASAAAPIAKPEDTVKLPNVP</sequence>
<dbReference type="GO" id="GO:0090110">
    <property type="term" value="P:COPII-coated vesicle cargo loading"/>
    <property type="evidence" value="ECO:0007669"/>
    <property type="project" value="TreeGrafter"/>
</dbReference>
<evidence type="ECO:0000256" key="3">
    <source>
        <dbReference type="ARBA" id="ARBA00022448"/>
    </source>
</evidence>
<dbReference type="PROSITE" id="PS50082">
    <property type="entry name" value="WD_REPEATS_2"/>
    <property type="match status" value="1"/>
</dbReference>
<evidence type="ECO:0000256" key="5">
    <source>
        <dbReference type="ARBA" id="ARBA00022737"/>
    </source>
</evidence>
<dbReference type="InterPro" id="IPR040251">
    <property type="entry name" value="SEC31-like"/>
</dbReference>
<organism evidence="10 11">
    <name type="scientific">Plectus sambesii</name>
    <dbReference type="NCBI Taxonomy" id="2011161"/>
    <lineage>
        <taxon>Eukaryota</taxon>
        <taxon>Metazoa</taxon>
        <taxon>Ecdysozoa</taxon>
        <taxon>Nematoda</taxon>
        <taxon>Chromadorea</taxon>
        <taxon>Plectida</taxon>
        <taxon>Plectina</taxon>
        <taxon>Plectoidea</taxon>
        <taxon>Plectidae</taxon>
        <taxon>Plectus</taxon>
    </lineage>
</organism>
<keyword evidence="5" id="KW-0677">Repeat</keyword>
<keyword evidence="7" id="KW-0931">ER-Golgi transport</keyword>
<dbReference type="AlphaFoldDB" id="A0A914WG24"/>
<evidence type="ECO:0000256" key="6">
    <source>
        <dbReference type="ARBA" id="ARBA00022824"/>
    </source>
</evidence>
<dbReference type="GO" id="GO:0070971">
    <property type="term" value="C:endoplasmic reticulum exit site"/>
    <property type="evidence" value="ECO:0007669"/>
    <property type="project" value="TreeGrafter"/>
</dbReference>
<evidence type="ECO:0000256" key="9">
    <source>
        <dbReference type="PROSITE-ProRule" id="PRU00221"/>
    </source>
</evidence>
<evidence type="ECO:0000256" key="2">
    <source>
        <dbReference type="ARBA" id="ARBA00009358"/>
    </source>
</evidence>
<dbReference type="GO" id="GO:0015031">
    <property type="term" value="P:protein transport"/>
    <property type="evidence" value="ECO:0007669"/>
    <property type="project" value="UniProtKB-KW"/>
</dbReference>
<evidence type="ECO:0000256" key="1">
    <source>
        <dbReference type="ARBA" id="ARBA00004240"/>
    </source>
</evidence>